<dbReference type="PANTHER" id="PTHR39398">
    <property type="entry name" value="YALI0F14311P"/>
    <property type="match status" value="1"/>
</dbReference>
<evidence type="ECO:0000256" key="1">
    <source>
        <dbReference type="SAM" id="MobiDB-lite"/>
    </source>
</evidence>
<organism evidence="2 3">
    <name type="scientific">Modicella reniformis</name>
    <dbReference type="NCBI Taxonomy" id="1440133"/>
    <lineage>
        <taxon>Eukaryota</taxon>
        <taxon>Fungi</taxon>
        <taxon>Fungi incertae sedis</taxon>
        <taxon>Mucoromycota</taxon>
        <taxon>Mortierellomycotina</taxon>
        <taxon>Mortierellomycetes</taxon>
        <taxon>Mortierellales</taxon>
        <taxon>Mortierellaceae</taxon>
        <taxon>Modicella</taxon>
    </lineage>
</organism>
<accession>A0A9P6IXG3</accession>
<keyword evidence="3" id="KW-1185">Reference proteome</keyword>
<protein>
    <submittedName>
        <fullName evidence="2">Uncharacterized protein</fullName>
    </submittedName>
</protein>
<gene>
    <name evidence="2" type="ORF">BGZ65_006970</name>
</gene>
<feature type="non-terminal residue" evidence="2">
    <location>
        <position position="541"/>
    </location>
</feature>
<feature type="compositionally biased region" description="Polar residues" evidence="1">
    <location>
        <begin position="222"/>
        <end position="237"/>
    </location>
</feature>
<name>A0A9P6IXG3_9FUNG</name>
<feature type="compositionally biased region" description="Basic and acidic residues" evidence="1">
    <location>
        <begin position="1"/>
        <end position="94"/>
    </location>
</feature>
<feature type="region of interest" description="Disordered" evidence="1">
    <location>
        <begin position="1"/>
        <end position="237"/>
    </location>
</feature>
<dbReference type="PANTHER" id="PTHR39398:SF1">
    <property type="entry name" value="CSN8_PSMD8_EIF3K DOMAIN-CONTAINING PROTEIN"/>
    <property type="match status" value="1"/>
</dbReference>
<reference evidence="2" key="1">
    <citation type="journal article" date="2020" name="Fungal Divers.">
        <title>Resolving the Mortierellaceae phylogeny through synthesis of multi-gene phylogenetics and phylogenomics.</title>
        <authorList>
            <person name="Vandepol N."/>
            <person name="Liber J."/>
            <person name="Desiro A."/>
            <person name="Na H."/>
            <person name="Kennedy M."/>
            <person name="Barry K."/>
            <person name="Grigoriev I.V."/>
            <person name="Miller A.N."/>
            <person name="O'Donnell K."/>
            <person name="Stajich J.E."/>
            <person name="Bonito G."/>
        </authorList>
    </citation>
    <scope>NUCLEOTIDE SEQUENCE</scope>
    <source>
        <strain evidence="2">MES-2147</strain>
    </source>
</reference>
<dbReference type="OrthoDB" id="2100128at2759"/>
<sequence length="541" mass="61064">SRFHPSSEKSDRSNDREKNNVVEPRKNDSRPPKDDDDIIYFRRREGHPNETDHHDKHDRNTTGTMYHERIETSESRFHPSSEKSDRSNDREKNAVVEPGLPYTERSHAPPSKLEGGGHGKNPKLKSRGHKDSITTTPSSHHDKASQRSTRGKGRDPNKRSSKGRPKSPDQNKDEESEVPWWEQSTYGCKIRTEEPKSEPKPDKDSTSRPESLTKETHKDSTPDGTATLSSHSLKARSVQEQVFSEIKAMISRFEARYGTDKLLPITPRSRQSDEMDKILESFRKLREGLFATEAKDTFAVKVYEHSVLNSLYAGNVPELTKALHHLVQELHPAVYKPKSSIGCTLLVEIPTPRQRFLGLYILCYIAKSTCLKASPTGEAPLKDSFSQTIVQPKTETDELIASLLHVYEQHKRGCKSGLAPELLFVLAYWKSLRDGSWIRRERLLEQSSVSWEQQLMVRRSMGDSLGSARTITVATMSKAYYSLPIAVMAQAVGLTGPGSPAQVDNPDVIPSDQWFKKLQSSYGLSPSVVLRDGQVMLKIKR</sequence>
<evidence type="ECO:0000313" key="2">
    <source>
        <dbReference type="EMBL" id="KAF9949930.1"/>
    </source>
</evidence>
<evidence type="ECO:0000313" key="3">
    <source>
        <dbReference type="Proteomes" id="UP000749646"/>
    </source>
</evidence>
<proteinExistence type="predicted"/>
<dbReference type="Proteomes" id="UP000749646">
    <property type="component" value="Unassembled WGS sequence"/>
</dbReference>
<feature type="compositionally biased region" description="Basic and acidic residues" evidence="1">
    <location>
        <begin position="190"/>
        <end position="221"/>
    </location>
</feature>
<comment type="caution">
    <text evidence="2">The sequence shown here is derived from an EMBL/GenBank/DDBJ whole genome shotgun (WGS) entry which is preliminary data.</text>
</comment>
<dbReference type="AlphaFoldDB" id="A0A9P6IXG3"/>
<dbReference type="EMBL" id="JAAAHW010007238">
    <property type="protein sequence ID" value="KAF9949930.1"/>
    <property type="molecule type" value="Genomic_DNA"/>
</dbReference>